<feature type="transmembrane region" description="Helical" evidence="1">
    <location>
        <begin position="102"/>
        <end position="120"/>
    </location>
</feature>
<feature type="transmembrane region" description="Helical" evidence="1">
    <location>
        <begin position="24"/>
        <end position="42"/>
    </location>
</feature>
<keyword evidence="1" id="KW-1133">Transmembrane helix</keyword>
<gene>
    <name evidence="3" type="ORF">DCMF_10440</name>
</gene>
<reference evidence="3 4" key="1">
    <citation type="submission" date="2016-10" db="EMBL/GenBank/DDBJ databases">
        <title>Complete Genome Sequence of Peptococcaceae strain DCMF.</title>
        <authorList>
            <person name="Edwards R.J."/>
            <person name="Holland S.I."/>
            <person name="Deshpande N.P."/>
            <person name="Wong Y.K."/>
            <person name="Ertan H."/>
            <person name="Manefield M."/>
            <person name="Russell T.L."/>
            <person name="Lee M.J."/>
        </authorList>
    </citation>
    <scope>NUCLEOTIDE SEQUENCE [LARGE SCALE GENOMIC DNA]</scope>
    <source>
        <strain evidence="3 4">DCMF</strain>
    </source>
</reference>
<organism evidence="3 4">
    <name type="scientific">Formimonas warabiya</name>
    <dbReference type="NCBI Taxonomy" id="1761012"/>
    <lineage>
        <taxon>Bacteria</taxon>
        <taxon>Bacillati</taxon>
        <taxon>Bacillota</taxon>
        <taxon>Clostridia</taxon>
        <taxon>Eubacteriales</taxon>
        <taxon>Peptococcaceae</taxon>
        <taxon>Candidatus Formimonas</taxon>
    </lineage>
</organism>
<feature type="domain" description="Calcineurin-like phosphoesterase" evidence="2">
    <location>
        <begin position="144"/>
        <end position="312"/>
    </location>
</feature>
<dbReference type="PANTHER" id="PTHR31302">
    <property type="entry name" value="TRANSMEMBRANE PROTEIN WITH METALLOPHOSPHOESTERASE DOMAIN-RELATED"/>
    <property type="match status" value="1"/>
</dbReference>
<dbReference type="GO" id="GO:0016787">
    <property type="term" value="F:hydrolase activity"/>
    <property type="evidence" value="ECO:0007669"/>
    <property type="project" value="InterPro"/>
</dbReference>
<protein>
    <recommendedName>
        <fullName evidence="2">Calcineurin-like phosphoesterase domain-containing protein</fullName>
    </recommendedName>
</protein>
<dbReference type="PANTHER" id="PTHR31302:SF0">
    <property type="entry name" value="TRANSMEMBRANE PROTEIN WITH METALLOPHOSPHOESTERASE DOMAIN"/>
    <property type="match status" value="1"/>
</dbReference>
<dbReference type="AlphaFoldDB" id="A0A3G1L1I6"/>
<dbReference type="InterPro" id="IPR004843">
    <property type="entry name" value="Calcineurin-like_PHP"/>
</dbReference>
<dbReference type="KEGG" id="fwa:DCMF_10440"/>
<proteinExistence type="predicted"/>
<evidence type="ECO:0000259" key="2">
    <source>
        <dbReference type="Pfam" id="PF00149"/>
    </source>
</evidence>
<feature type="transmembrane region" description="Helical" evidence="1">
    <location>
        <begin position="54"/>
        <end position="82"/>
    </location>
</feature>
<dbReference type="InterPro" id="IPR051158">
    <property type="entry name" value="Metallophosphoesterase_sf"/>
</dbReference>
<keyword evidence="1" id="KW-0472">Membrane</keyword>
<accession>A0A3G1L1I6</accession>
<evidence type="ECO:0000313" key="4">
    <source>
        <dbReference type="Proteomes" id="UP000323521"/>
    </source>
</evidence>
<evidence type="ECO:0000313" key="3">
    <source>
        <dbReference type="EMBL" id="ATW28521.1"/>
    </source>
</evidence>
<dbReference type="Pfam" id="PF00149">
    <property type="entry name" value="Metallophos"/>
    <property type="match status" value="1"/>
</dbReference>
<dbReference type="InterPro" id="IPR029052">
    <property type="entry name" value="Metallo-depent_PP-like"/>
</dbReference>
<dbReference type="Gene3D" id="3.60.21.10">
    <property type="match status" value="1"/>
</dbReference>
<name>A0A3G1L1I6_FORW1</name>
<keyword evidence="4" id="KW-1185">Reference proteome</keyword>
<sequence>MINYYVGLRGWQYLFRYLPGLSGWLYWSLFWIVVWSNVAVQIGKRFFPYQVGLVLTWVGAYWMGMMFYSLLIIAALDLVRIVAGWTGLIPGEGVFFLGYDRLLALGILMIVIGIQVYGTWNANHTQMRSYEITIPKAAGPLQNLRVLMVSDIHLGKIVGERRLEKLVQLINDRNPGLVLLVGDTVDGNVDVFSEQKIDDCFLKLRSKYGAYAVLGNHEYISREVDETILHLEKAGVRVLRDEALMVADSFYLVGRDDASGKNFSRSGRKELSQLMHEVDGNFPVILLDHQPQNLGEAEKLGVDLQVSGHTHRGQLFPNNWITARIFENDWGYLRKGNLQVIVSSGYGTWGPPIRIGSRSEVVEILMHFQPHGQKS</sequence>
<evidence type="ECO:0000256" key="1">
    <source>
        <dbReference type="SAM" id="Phobius"/>
    </source>
</evidence>
<dbReference type="EMBL" id="CP017634">
    <property type="protein sequence ID" value="ATW28521.1"/>
    <property type="molecule type" value="Genomic_DNA"/>
</dbReference>
<dbReference type="SUPFAM" id="SSF56300">
    <property type="entry name" value="Metallo-dependent phosphatases"/>
    <property type="match status" value="1"/>
</dbReference>
<dbReference type="CDD" id="cd07385">
    <property type="entry name" value="MPP_YkuE_C"/>
    <property type="match status" value="1"/>
</dbReference>
<keyword evidence="1" id="KW-0812">Transmembrane</keyword>
<dbReference type="Proteomes" id="UP000323521">
    <property type="component" value="Chromosome"/>
</dbReference>